<evidence type="ECO:0000256" key="8">
    <source>
        <dbReference type="ARBA" id="ARBA00023065"/>
    </source>
</evidence>
<accession>A0ABD0P218</accession>
<feature type="non-terminal residue" evidence="13">
    <location>
        <position position="1"/>
    </location>
</feature>
<evidence type="ECO:0000256" key="5">
    <source>
        <dbReference type="ARBA" id="ARBA00022692"/>
    </source>
</evidence>
<evidence type="ECO:0008006" key="15">
    <source>
        <dbReference type="Google" id="ProtNLM"/>
    </source>
</evidence>
<dbReference type="PANTHER" id="PTHR15759">
    <property type="entry name" value="PANNEXIN"/>
    <property type="match status" value="1"/>
</dbReference>
<keyword evidence="14" id="KW-1185">Reference proteome</keyword>
<name>A0ABD0P218_CIRMR</name>
<dbReference type="GO" id="GO:0034220">
    <property type="term" value="P:monoatomic ion transmembrane transport"/>
    <property type="evidence" value="ECO:0007669"/>
    <property type="project" value="UniProtKB-KW"/>
</dbReference>
<keyword evidence="10" id="KW-0325">Glycoprotein</keyword>
<dbReference type="InterPro" id="IPR000990">
    <property type="entry name" value="Innexin"/>
</dbReference>
<keyword evidence="7 12" id="KW-1133">Transmembrane helix</keyword>
<keyword evidence="4" id="KW-1003">Cell membrane</keyword>
<comment type="subcellular location">
    <subcellularLocation>
        <location evidence="2">Cell membrane</location>
        <topology evidence="2">Multi-pass membrane protein</topology>
    </subcellularLocation>
    <subcellularLocation>
        <location evidence="1">Endoplasmic reticulum membrane</location>
        <topology evidence="1">Multi-pass membrane protein</topology>
    </subcellularLocation>
</comment>
<organism evidence="13 14">
    <name type="scientific">Cirrhinus mrigala</name>
    <name type="common">Mrigala</name>
    <dbReference type="NCBI Taxonomy" id="683832"/>
    <lineage>
        <taxon>Eukaryota</taxon>
        <taxon>Metazoa</taxon>
        <taxon>Chordata</taxon>
        <taxon>Craniata</taxon>
        <taxon>Vertebrata</taxon>
        <taxon>Euteleostomi</taxon>
        <taxon>Actinopterygii</taxon>
        <taxon>Neopterygii</taxon>
        <taxon>Teleostei</taxon>
        <taxon>Ostariophysi</taxon>
        <taxon>Cypriniformes</taxon>
        <taxon>Cyprinidae</taxon>
        <taxon>Labeoninae</taxon>
        <taxon>Labeonini</taxon>
        <taxon>Cirrhinus</taxon>
    </lineage>
</organism>
<dbReference type="PANTHER" id="PTHR15759:SF7">
    <property type="entry name" value="PANNEXIN-2"/>
    <property type="match status" value="1"/>
</dbReference>
<feature type="transmembrane region" description="Helical" evidence="12">
    <location>
        <begin position="32"/>
        <end position="54"/>
    </location>
</feature>
<proteinExistence type="predicted"/>
<dbReference type="PROSITE" id="PS51013">
    <property type="entry name" value="PANNEXIN"/>
    <property type="match status" value="1"/>
</dbReference>
<keyword evidence="3" id="KW-0813">Transport</keyword>
<keyword evidence="5 12" id="KW-0812">Transmembrane</keyword>
<feature type="transmembrane region" description="Helical" evidence="12">
    <location>
        <begin position="204"/>
        <end position="224"/>
    </location>
</feature>
<evidence type="ECO:0000256" key="12">
    <source>
        <dbReference type="SAM" id="Phobius"/>
    </source>
</evidence>
<evidence type="ECO:0000256" key="1">
    <source>
        <dbReference type="ARBA" id="ARBA00004477"/>
    </source>
</evidence>
<evidence type="ECO:0000256" key="9">
    <source>
        <dbReference type="ARBA" id="ARBA00023136"/>
    </source>
</evidence>
<dbReference type="AlphaFoldDB" id="A0ABD0P218"/>
<evidence type="ECO:0000256" key="7">
    <source>
        <dbReference type="ARBA" id="ARBA00022989"/>
    </source>
</evidence>
<dbReference type="InterPro" id="IPR039099">
    <property type="entry name" value="Pannexin"/>
</dbReference>
<feature type="non-terminal residue" evidence="13">
    <location>
        <position position="336"/>
    </location>
</feature>
<evidence type="ECO:0000256" key="4">
    <source>
        <dbReference type="ARBA" id="ARBA00022475"/>
    </source>
</evidence>
<protein>
    <recommendedName>
        <fullName evidence="15">Pannexin</fullName>
    </recommendedName>
</protein>
<sequence>ALYARGYCWTELRDAVPGVDPQLRPSLFEHKFLPYALLAFAGIMYIPALGWEFLASTRLTSELNFLLQEIDNCYHRAAEGRAPKIEKQIQSKGPGITERERREIIENAEKEKSPEQNLFEKYLERRGQSNFLAKLYLARHLAIICLSSIPITYLSTYYARQRQNEFTCALGEPPDTSSIPELRLNVNCKLPAVQLQRIMAAVDIALLCTMNLIILVNLLHLFVVRKSNFVFDKLHKFCDINILAMFCNENRDHIKSLNRLDFITNESDLMYDNVVRQLLAALAQSNHDATPTTVDPSMDPSVLGVGELGGEPSVIKRPRKKIKWIPTSNPLPQPFK</sequence>
<keyword evidence="8" id="KW-0406">Ion transport</keyword>
<dbReference type="GO" id="GO:0005886">
    <property type="term" value="C:plasma membrane"/>
    <property type="evidence" value="ECO:0007669"/>
    <property type="project" value="UniProtKB-SubCell"/>
</dbReference>
<dbReference type="GO" id="GO:0005789">
    <property type="term" value="C:endoplasmic reticulum membrane"/>
    <property type="evidence" value="ECO:0007669"/>
    <property type="project" value="UniProtKB-SubCell"/>
</dbReference>
<evidence type="ECO:0000313" key="13">
    <source>
        <dbReference type="EMBL" id="KAL0167835.1"/>
    </source>
</evidence>
<evidence type="ECO:0000256" key="11">
    <source>
        <dbReference type="ARBA" id="ARBA00023303"/>
    </source>
</evidence>
<evidence type="ECO:0000256" key="10">
    <source>
        <dbReference type="ARBA" id="ARBA00023180"/>
    </source>
</evidence>
<dbReference type="EMBL" id="JAMKFB020000018">
    <property type="protein sequence ID" value="KAL0167835.1"/>
    <property type="molecule type" value="Genomic_DNA"/>
</dbReference>
<dbReference type="Proteomes" id="UP001529510">
    <property type="component" value="Unassembled WGS sequence"/>
</dbReference>
<keyword evidence="6" id="KW-0256">Endoplasmic reticulum</keyword>
<evidence type="ECO:0000256" key="3">
    <source>
        <dbReference type="ARBA" id="ARBA00022448"/>
    </source>
</evidence>
<gene>
    <name evidence="13" type="ORF">M9458_036057</name>
</gene>
<evidence type="ECO:0000313" key="14">
    <source>
        <dbReference type="Proteomes" id="UP001529510"/>
    </source>
</evidence>
<keyword evidence="9 12" id="KW-0472">Membrane</keyword>
<evidence type="ECO:0000256" key="2">
    <source>
        <dbReference type="ARBA" id="ARBA00004651"/>
    </source>
</evidence>
<keyword evidence="11" id="KW-0407">Ion channel</keyword>
<feature type="transmembrane region" description="Helical" evidence="12">
    <location>
        <begin position="135"/>
        <end position="154"/>
    </location>
</feature>
<comment type="caution">
    <text evidence="13">The sequence shown here is derived from an EMBL/GenBank/DDBJ whole genome shotgun (WGS) entry which is preliminary data.</text>
</comment>
<evidence type="ECO:0000256" key="6">
    <source>
        <dbReference type="ARBA" id="ARBA00022824"/>
    </source>
</evidence>
<reference evidence="13 14" key="1">
    <citation type="submission" date="2024-05" db="EMBL/GenBank/DDBJ databases">
        <title>Genome sequencing and assembly of Indian major carp, Cirrhinus mrigala (Hamilton, 1822).</title>
        <authorList>
            <person name="Mohindra V."/>
            <person name="Chowdhury L.M."/>
            <person name="Lal K."/>
            <person name="Jena J.K."/>
        </authorList>
    </citation>
    <scope>NUCLEOTIDE SEQUENCE [LARGE SCALE GENOMIC DNA]</scope>
    <source>
        <strain evidence="13">CM1030</strain>
        <tissue evidence="13">Blood</tissue>
    </source>
</reference>